<keyword evidence="6" id="KW-1134">Transmembrane beta strand</keyword>
<evidence type="ECO:0000256" key="6">
    <source>
        <dbReference type="PROSITE-ProRule" id="PRU01360"/>
    </source>
</evidence>
<proteinExistence type="inferred from homology"/>
<dbReference type="Pfam" id="PF07715">
    <property type="entry name" value="Plug"/>
    <property type="match status" value="1"/>
</dbReference>
<accession>A0ABX8TLX7</accession>
<keyword evidence="1 6" id="KW-0813">Transport</keyword>
<dbReference type="PANTHER" id="PTHR32552">
    <property type="entry name" value="FERRICHROME IRON RECEPTOR-RELATED"/>
    <property type="match status" value="1"/>
</dbReference>
<dbReference type="InterPro" id="IPR039426">
    <property type="entry name" value="TonB-dep_rcpt-like"/>
</dbReference>
<evidence type="ECO:0000313" key="11">
    <source>
        <dbReference type="Proteomes" id="UP000824334"/>
    </source>
</evidence>
<feature type="signal peptide" evidence="8">
    <location>
        <begin position="1"/>
        <end position="19"/>
    </location>
</feature>
<evidence type="ECO:0000256" key="3">
    <source>
        <dbReference type="ARBA" id="ARBA00023077"/>
    </source>
</evidence>
<dbReference type="Proteomes" id="UP000824334">
    <property type="component" value="Chromosome"/>
</dbReference>
<comment type="subcellular location">
    <subcellularLocation>
        <location evidence="6">Cell outer membrane</location>
        <topology evidence="6">Multi-pass membrane protein</topology>
    </subcellularLocation>
</comment>
<gene>
    <name evidence="10" type="ORF">KWG56_11940</name>
</gene>
<name>A0ABX8TLX7_9CAUL</name>
<keyword evidence="6" id="KW-0812">Transmembrane</keyword>
<dbReference type="InterPro" id="IPR012910">
    <property type="entry name" value="Plug_dom"/>
</dbReference>
<keyword evidence="5 6" id="KW-0998">Cell outer membrane</keyword>
<evidence type="ECO:0000313" key="10">
    <source>
        <dbReference type="EMBL" id="QYC12260.1"/>
    </source>
</evidence>
<protein>
    <submittedName>
        <fullName evidence="10">TonB-dependent receptor</fullName>
    </submittedName>
</protein>
<sequence>MLAGAGCAALLIAAAPLGAAAQSAVASFNIRPAPLSQSLLEFGRQAGISIAAEQSLTSGLRGRAVSGHLPVDEALSQLLSGTGLSAEFASPSAVRLVRTGQGDAGGNDLGGQNLIAQEPTSVEDIVVTAQKREQSIQDVPIAVSAFSAENLDAMKIEGGSELFRAVPNVTFSKGNFSMYNFSIRGIGTKAVSASSDPAVAVSFNNTPLIRNRLFEQEYLDVNRVEVLRGPQGTLYGRNATAGVVNMFPNLPGPDFDAMLKAETGNYGSVRGQMMVNIPLADTLWIRAAAGLTKRDGFDYNTFNETHVNGRDLYSVRLSAAWEPTDSFRANLIWEHFGEDDNRSRTGKQLCTTDPGPAQVGSYTLTSSFLRGVLSQGCQPGSLFDDAAYGTPNGTSMGQIWAAANIAYGFRTIDGRLTSISGISQGVNPYAGVTQSTNLREIATSYDPRFRATNDVYQLNLEFDLSPSLKFVSQTTYAKDEFWSTQDYMRYVSNEIFNRSDYDDYKNVFGQISPVHETRYNAAPGGIYTDPQLGPSSRMLAVDLSKSNNEQFFQEFRLQSSFGGRFNFNLGANYLKFDTRDDYYVFNNVFTLIAEQWYNTIQVPGGGPLNSGMSIPCVDGSQTECVYVDRSSIDNIAGDGHNYFRSKNEVTTESFGVFGEAYIDLADTFRLTAGLRYTDDTKTTTPYPTQLLLGTRDSLGYGHLTGGSIARGFEALPDIKQNWAETTGRLVLDWKPTTNLMAYASYARGYKGGGTNPPRAGIDPRVVQYLPQSSVFDPEFLNAYEVGIKSNLLDRRLRVNATAFYYDYTDYQVSQIVDRISLNENFDAESMGLELEVAYQATPHFRIDGNFGYLKTRIANGEGSIDVMNRTQGNPDWMVLRPWVQVPSNCVAPTAIVEKIVRSNYGDGLNQLALQVLCGGSKNYGSFDPSFVGGTPFWALYGVTYNPLTDAPNNGRGFMADLGGNELPNSPRWTASIGAEYVWNIGRTNITLRGDYYRQAKSYFRVYNTEYDRLKGWGNANLSLSIENLSSGIVVSAYVKNVFDDSPIVDAFTNSDDTMLTTNVFTLDPRIIAISISKKF</sequence>
<evidence type="ECO:0000256" key="4">
    <source>
        <dbReference type="ARBA" id="ARBA00023136"/>
    </source>
</evidence>
<evidence type="ECO:0000256" key="7">
    <source>
        <dbReference type="RuleBase" id="RU003357"/>
    </source>
</evidence>
<reference evidence="10 11" key="1">
    <citation type="submission" date="2021-07" db="EMBL/GenBank/DDBJ databases">
        <title>Isolation and characterization of bacteria from a gold mining with a capacity of golden bioaccumulation.</title>
        <authorList>
            <person name="Yang X.J."/>
        </authorList>
    </citation>
    <scope>NUCLEOTIDE SEQUENCE [LARGE SCALE GENOMIC DNA]</scope>
    <source>
        <strain evidence="10 11">Au29</strain>
    </source>
</reference>
<feature type="chain" id="PRO_5047192221" evidence="8">
    <location>
        <begin position="20"/>
        <end position="1079"/>
    </location>
</feature>
<dbReference type="InterPro" id="IPR000531">
    <property type="entry name" value="Beta-barrel_TonB"/>
</dbReference>
<dbReference type="PANTHER" id="PTHR32552:SF81">
    <property type="entry name" value="TONB-DEPENDENT OUTER MEMBRANE RECEPTOR"/>
    <property type="match status" value="1"/>
</dbReference>
<evidence type="ECO:0000256" key="5">
    <source>
        <dbReference type="ARBA" id="ARBA00023237"/>
    </source>
</evidence>
<evidence type="ECO:0000256" key="2">
    <source>
        <dbReference type="ARBA" id="ARBA00023065"/>
    </source>
</evidence>
<evidence type="ECO:0000256" key="1">
    <source>
        <dbReference type="ARBA" id="ARBA00022448"/>
    </source>
</evidence>
<feature type="domain" description="Secretin/TonB short N-terminal" evidence="9">
    <location>
        <begin position="48"/>
        <end position="99"/>
    </location>
</feature>
<keyword evidence="10" id="KW-0675">Receptor</keyword>
<dbReference type="Pfam" id="PF00593">
    <property type="entry name" value="TonB_dep_Rec_b-barrel"/>
    <property type="match status" value="2"/>
</dbReference>
<keyword evidence="3 7" id="KW-0798">TonB box</keyword>
<keyword evidence="8" id="KW-0732">Signal</keyword>
<dbReference type="SMART" id="SM00965">
    <property type="entry name" value="STN"/>
    <property type="match status" value="1"/>
</dbReference>
<evidence type="ECO:0000256" key="8">
    <source>
        <dbReference type="SAM" id="SignalP"/>
    </source>
</evidence>
<evidence type="ECO:0000259" key="9">
    <source>
        <dbReference type="SMART" id="SM00965"/>
    </source>
</evidence>
<dbReference type="Pfam" id="PF07660">
    <property type="entry name" value="STN"/>
    <property type="match status" value="1"/>
</dbReference>
<dbReference type="InterPro" id="IPR011662">
    <property type="entry name" value="Secretin/TonB_short_N"/>
</dbReference>
<keyword evidence="2" id="KW-0406">Ion transport</keyword>
<comment type="similarity">
    <text evidence="6 7">Belongs to the TonB-dependent receptor family.</text>
</comment>
<keyword evidence="11" id="KW-1185">Reference proteome</keyword>
<dbReference type="PROSITE" id="PS52016">
    <property type="entry name" value="TONB_DEPENDENT_REC_3"/>
    <property type="match status" value="1"/>
</dbReference>
<dbReference type="EMBL" id="CP080034">
    <property type="protein sequence ID" value="QYC12260.1"/>
    <property type="molecule type" value="Genomic_DNA"/>
</dbReference>
<keyword evidence="4 6" id="KW-0472">Membrane</keyword>
<organism evidence="10 11">
    <name type="scientific">Brevundimonas nasdae</name>
    <dbReference type="NCBI Taxonomy" id="172043"/>
    <lineage>
        <taxon>Bacteria</taxon>
        <taxon>Pseudomonadati</taxon>
        <taxon>Pseudomonadota</taxon>
        <taxon>Alphaproteobacteria</taxon>
        <taxon>Caulobacterales</taxon>
        <taxon>Caulobacteraceae</taxon>
        <taxon>Brevundimonas</taxon>
    </lineage>
</organism>